<proteinExistence type="predicted"/>
<dbReference type="GeneID" id="34222572"/>
<evidence type="ECO:0000313" key="2">
    <source>
        <dbReference type="Proteomes" id="UP000027980"/>
    </source>
</evidence>
<accession>A0A075LUQ0</accession>
<dbReference type="RefSeq" id="WP_038564652.1">
    <property type="nucleotide sequence ID" value="NZ_CP008876.1"/>
</dbReference>
<evidence type="ECO:0000313" key="1">
    <source>
        <dbReference type="EMBL" id="AIF68103.1"/>
    </source>
</evidence>
<dbReference type="KEGG" id="tap:GZ22_16650"/>
<organism evidence="1 2">
    <name type="scientific">Terribacillus saccharophilus</name>
    <dbReference type="NCBI Taxonomy" id="361277"/>
    <lineage>
        <taxon>Bacteria</taxon>
        <taxon>Bacillati</taxon>
        <taxon>Bacillota</taxon>
        <taxon>Bacilli</taxon>
        <taxon>Bacillales</taxon>
        <taxon>Bacillaceae</taxon>
        <taxon>Terribacillus</taxon>
    </lineage>
</organism>
<dbReference type="Proteomes" id="UP000027980">
    <property type="component" value="Chromosome"/>
</dbReference>
<dbReference type="AlphaFoldDB" id="A0A075LUQ0"/>
<dbReference type="EMBL" id="CP008876">
    <property type="protein sequence ID" value="AIF68103.1"/>
    <property type="molecule type" value="Genomic_DNA"/>
</dbReference>
<gene>
    <name evidence="1" type="ORF">GZ22_16650</name>
</gene>
<reference evidence="1 2" key="1">
    <citation type="submission" date="2014-07" db="EMBL/GenBank/DDBJ databases">
        <title>Complete genome sequence of a moderately halophilic bacterium Terribacillus aidingensis MP602, isolated from Cryptomeria fortunei in Tianmu mountain in China.</title>
        <authorList>
            <person name="Wang Y."/>
            <person name="Lu P."/>
            <person name="Zhang L."/>
        </authorList>
    </citation>
    <scope>NUCLEOTIDE SEQUENCE [LARGE SCALE GENOMIC DNA]</scope>
    <source>
        <strain evidence="1 2">MP602</strain>
    </source>
</reference>
<name>A0A075LUQ0_9BACI</name>
<protein>
    <submittedName>
        <fullName evidence="1">Uncharacterized protein</fullName>
    </submittedName>
</protein>
<sequence>MKDDNSSLEGQEIYPVESDRVTASWAFLIPPAIAIVSKVGGKLFGEFISEQEGLQNVCNCF</sequence>
<dbReference type="HOGENOM" id="CLU_2921222_0_0_9"/>